<reference evidence="2" key="1">
    <citation type="journal article" date="2016" name="Nature">
        <title>Genome evolution in the allotetraploid frog Xenopus laevis.</title>
        <authorList>
            <person name="Session A.M."/>
            <person name="Uno Y."/>
            <person name="Kwon T."/>
            <person name="Chapman J.A."/>
            <person name="Toyoda A."/>
            <person name="Takahashi S."/>
            <person name="Fukui A."/>
            <person name="Hikosaka A."/>
            <person name="Suzuki A."/>
            <person name="Kondo M."/>
            <person name="van Heeringen S.J."/>
            <person name="Quigley I."/>
            <person name="Heinz S."/>
            <person name="Ogino H."/>
            <person name="Ochi H."/>
            <person name="Hellsten U."/>
            <person name="Lyons J.B."/>
            <person name="Simakov O."/>
            <person name="Putnam N."/>
            <person name="Stites J."/>
            <person name="Kuroki Y."/>
            <person name="Tanaka T."/>
            <person name="Michiue T."/>
            <person name="Watanabe M."/>
            <person name="Bogdanovic O."/>
            <person name="Lister R."/>
            <person name="Georgiou G."/>
            <person name="Paranjpe S.S."/>
            <person name="van Kruijsbergen I."/>
            <person name="Shu S."/>
            <person name="Carlson J."/>
            <person name="Kinoshita T."/>
            <person name="Ohta Y."/>
            <person name="Mawaribuchi S."/>
            <person name="Jenkins J."/>
            <person name="Grimwood J."/>
            <person name="Schmutz J."/>
            <person name="Mitros T."/>
            <person name="Mozaffari S.V."/>
            <person name="Suzuki Y."/>
            <person name="Haramoto Y."/>
            <person name="Yamamoto T.S."/>
            <person name="Takagi C."/>
            <person name="Heald R."/>
            <person name="Miller K."/>
            <person name="Haudenschild C."/>
            <person name="Kitzman J."/>
            <person name="Nakayama T."/>
            <person name="Izutsu Y."/>
            <person name="Robert J."/>
            <person name="Fortriede J."/>
            <person name="Burns K."/>
            <person name="Lotay V."/>
            <person name="Karimi K."/>
            <person name="Yasuoka Y."/>
            <person name="Dichmann D.S."/>
            <person name="Flajnik M.F."/>
            <person name="Houston D.W."/>
            <person name="Shendure J."/>
            <person name="DuPasquier L."/>
            <person name="Vize P.D."/>
            <person name="Zorn A.M."/>
            <person name="Ito M."/>
            <person name="Marcotte E.M."/>
            <person name="Wallingford J.B."/>
            <person name="Ito Y."/>
            <person name="Asashima M."/>
            <person name="Ueno N."/>
            <person name="Matsuda Y."/>
            <person name="Veenstra G.J."/>
            <person name="Fujiyama A."/>
            <person name="Harland R.M."/>
            <person name="Taira M."/>
            <person name="Rokhsar D.S."/>
        </authorList>
    </citation>
    <scope>NUCLEOTIDE SEQUENCE [LARGE SCALE GENOMIC DNA]</scope>
    <source>
        <strain evidence="2">J</strain>
    </source>
</reference>
<accession>A0A974CZG4</accession>
<dbReference type="AlphaFoldDB" id="A0A974CZG4"/>
<proteinExistence type="predicted"/>
<gene>
    <name evidence="1" type="ORF">XELAEV_18024759mg</name>
</gene>
<evidence type="ECO:0000313" key="1">
    <source>
        <dbReference type="EMBL" id="OCT82243.1"/>
    </source>
</evidence>
<organism evidence="1 2">
    <name type="scientific">Xenopus laevis</name>
    <name type="common">African clawed frog</name>
    <dbReference type="NCBI Taxonomy" id="8355"/>
    <lineage>
        <taxon>Eukaryota</taxon>
        <taxon>Metazoa</taxon>
        <taxon>Chordata</taxon>
        <taxon>Craniata</taxon>
        <taxon>Vertebrata</taxon>
        <taxon>Euteleostomi</taxon>
        <taxon>Amphibia</taxon>
        <taxon>Batrachia</taxon>
        <taxon>Anura</taxon>
        <taxon>Pipoidea</taxon>
        <taxon>Pipidae</taxon>
        <taxon>Xenopodinae</taxon>
        <taxon>Xenopus</taxon>
        <taxon>Xenopus</taxon>
    </lineage>
</organism>
<name>A0A974CZG4_XENLA</name>
<sequence length="74" mass="8754">SIRNLHTKATSVSQHWAECKHNVAQLRWQVLEEIKTNYANIDKKLLQRECFWIWKLDTLSAKGLNENRGLNCFL</sequence>
<dbReference type="Proteomes" id="UP000694892">
    <property type="component" value="Chromosome 4S"/>
</dbReference>
<dbReference type="EMBL" id="CM004473">
    <property type="protein sequence ID" value="OCT82243.1"/>
    <property type="molecule type" value="Genomic_DNA"/>
</dbReference>
<evidence type="ECO:0000313" key="2">
    <source>
        <dbReference type="Proteomes" id="UP000694892"/>
    </source>
</evidence>
<feature type="non-terminal residue" evidence="1">
    <location>
        <position position="1"/>
    </location>
</feature>
<protein>
    <submittedName>
        <fullName evidence="1">Uncharacterized protein</fullName>
    </submittedName>
</protein>